<dbReference type="OrthoDB" id="10264220at2759"/>
<protein>
    <recommendedName>
        <fullName evidence="8">V-type proton ATPase subunit a</fullName>
    </recommendedName>
</protein>
<evidence type="ECO:0000256" key="9">
    <source>
        <dbReference type="SAM" id="Coils"/>
    </source>
</evidence>
<dbReference type="AlphaFoldDB" id="A0A3P6QHD4"/>
<evidence type="ECO:0000256" key="3">
    <source>
        <dbReference type="ARBA" id="ARBA00022448"/>
    </source>
</evidence>
<sequence>MEKEIRSNNLAVYDCVEIPEAPAPREMIDMETTFDKLANEASEVNSSLENLKKTYFELQEMKHLLRKTQIFFEEVIPLYPCPLRRFSTAGVIHREKLPAFERMLWRACSGNVFLKQAEIELPLEDPLTVRHLFTH</sequence>
<dbReference type="Pfam" id="PF01496">
    <property type="entry name" value="V_ATPase_I"/>
    <property type="match status" value="2"/>
</dbReference>
<keyword evidence="3 8" id="KW-0813">Transport</keyword>
<keyword evidence="8" id="KW-0375">Hydrogen ion transport</keyword>
<dbReference type="SMR" id="A0A3P6QHD4"/>
<dbReference type="Proteomes" id="UP000281553">
    <property type="component" value="Unassembled WGS sequence"/>
</dbReference>
<accession>A0A3P6QHD4</accession>
<dbReference type="EMBL" id="UYRU01000315">
    <property type="protein sequence ID" value="VDK29968.1"/>
    <property type="molecule type" value="Genomic_DNA"/>
</dbReference>
<dbReference type="GO" id="GO:0005886">
    <property type="term" value="C:plasma membrane"/>
    <property type="evidence" value="ECO:0007669"/>
    <property type="project" value="TreeGrafter"/>
</dbReference>
<evidence type="ECO:0000256" key="2">
    <source>
        <dbReference type="ARBA" id="ARBA00009904"/>
    </source>
</evidence>
<dbReference type="GO" id="GO:0033179">
    <property type="term" value="C:proton-transporting V-type ATPase, V0 domain"/>
    <property type="evidence" value="ECO:0007669"/>
    <property type="project" value="InterPro"/>
</dbReference>
<organism evidence="10 11">
    <name type="scientific">Dibothriocephalus latus</name>
    <name type="common">Fish tapeworm</name>
    <name type="synonym">Diphyllobothrium latum</name>
    <dbReference type="NCBI Taxonomy" id="60516"/>
    <lineage>
        <taxon>Eukaryota</taxon>
        <taxon>Metazoa</taxon>
        <taxon>Spiralia</taxon>
        <taxon>Lophotrochozoa</taxon>
        <taxon>Platyhelminthes</taxon>
        <taxon>Cestoda</taxon>
        <taxon>Eucestoda</taxon>
        <taxon>Diphyllobothriidea</taxon>
        <taxon>Diphyllobothriidae</taxon>
        <taxon>Dibothriocephalus</taxon>
    </lineage>
</organism>
<evidence type="ECO:0000256" key="4">
    <source>
        <dbReference type="ARBA" id="ARBA00022692"/>
    </source>
</evidence>
<comment type="function">
    <text evidence="8">Essential component of the vacuolar proton pump (V-ATPase), a multimeric enzyme that catalyzes the translocation of protons across the membranes. Required for assembly and activity of the V-ATPase.</text>
</comment>
<keyword evidence="11" id="KW-1185">Reference proteome</keyword>
<comment type="similarity">
    <text evidence="2 8">Belongs to the V-ATPase 116 kDa subunit family.</text>
</comment>
<dbReference type="GO" id="GO:0016471">
    <property type="term" value="C:vacuolar proton-transporting V-type ATPase complex"/>
    <property type="evidence" value="ECO:0007669"/>
    <property type="project" value="TreeGrafter"/>
</dbReference>
<evidence type="ECO:0000256" key="8">
    <source>
        <dbReference type="RuleBase" id="RU361189"/>
    </source>
</evidence>
<evidence type="ECO:0000256" key="5">
    <source>
        <dbReference type="ARBA" id="ARBA00022989"/>
    </source>
</evidence>
<reference evidence="10 11" key="1">
    <citation type="submission" date="2018-11" db="EMBL/GenBank/DDBJ databases">
        <authorList>
            <consortium name="Pathogen Informatics"/>
        </authorList>
    </citation>
    <scope>NUCLEOTIDE SEQUENCE [LARGE SCALE GENOMIC DNA]</scope>
</reference>
<comment type="subcellular location">
    <subcellularLocation>
        <location evidence="1">Membrane</location>
        <topology evidence="1">Multi-pass membrane protein</topology>
    </subcellularLocation>
</comment>
<proteinExistence type="inferred from homology"/>
<feature type="coiled-coil region" evidence="9">
    <location>
        <begin position="34"/>
        <end position="68"/>
    </location>
</feature>
<dbReference type="GO" id="GO:0051117">
    <property type="term" value="F:ATPase binding"/>
    <property type="evidence" value="ECO:0007669"/>
    <property type="project" value="TreeGrafter"/>
</dbReference>
<dbReference type="GO" id="GO:0046961">
    <property type="term" value="F:proton-transporting ATPase activity, rotational mechanism"/>
    <property type="evidence" value="ECO:0007669"/>
    <property type="project" value="InterPro"/>
</dbReference>
<keyword evidence="5" id="KW-1133">Transmembrane helix</keyword>
<name>A0A3P6QHD4_DIBLA</name>
<evidence type="ECO:0000313" key="10">
    <source>
        <dbReference type="EMBL" id="VDK29968.1"/>
    </source>
</evidence>
<evidence type="ECO:0000256" key="6">
    <source>
        <dbReference type="ARBA" id="ARBA00023065"/>
    </source>
</evidence>
<evidence type="ECO:0000256" key="1">
    <source>
        <dbReference type="ARBA" id="ARBA00004141"/>
    </source>
</evidence>
<gene>
    <name evidence="10" type="ORF">DILT_LOCUS83</name>
</gene>
<keyword evidence="4" id="KW-0812">Transmembrane</keyword>
<keyword evidence="9" id="KW-0175">Coiled coil</keyword>
<keyword evidence="6 8" id="KW-0406">Ion transport</keyword>
<dbReference type="PANTHER" id="PTHR11629:SF63">
    <property type="entry name" value="V-TYPE PROTON ATPASE SUBUNIT A"/>
    <property type="match status" value="1"/>
</dbReference>
<dbReference type="PANTHER" id="PTHR11629">
    <property type="entry name" value="VACUOLAR PROTON ATPASES"/>
    <property type="match status" value="1"/>
</dbReference>
<dbReference type="GO" id="GO:0007035">
    <property type="term" value="P:vacuolar acidification"/>
    <property type="evidence" value="ECO:0007669"/>
    <property type="project" value="TreeGrafter"/>
</dbReference>
<dbReference type="InterPro" id="IPR002490">
    <property type="entry name" value="V-ATPase_116kDa_su"/>
</dbReference>
<keyword evidence="7" id="KW-0472">Membrane</keyword>
<evidence type="ECO:0000256" key="7">
    <source>
        <dbReference type="ARBA" id="ARBA00023136"/>
    </source>
</evidence>
<evidence type="ECO:0000313" key="11">
    <source>
        <dbReference type="Proteomes" id="UP000281553"/>
    </source>
</evidence>